<dbReference type="GO" id="GO:0000776">
    <property type="term" value="C:kinetochore"/>
    <property type="evidence" value="ECO:0007669"/>
    <property type="project" value="UniProtKB-KW"/>
</dbReference>
<evidence type="ECO:0000256" key="9">
    <source>
        <dbReference type="ARBA" id="ARBA00023328"/>
    </source>
</evidence>
<accession>A0ABD2PDA3</accession>
<evidence type="ECO:0000256" key="8">
    <source>
        <dbReference type="ARBA" id="ARBA00023306"/>
    </source>
</evidence>
<keyword evidence="6" id="KW-0995">Kinetochore</keyword>
<dbReference type="GO" id="GO:0005634">
    <property type="term" value="C:nucleus"/>
    <property type="evidence" value="ECO:0007669"/>
    <property type="project" value="UniProtKB-SubCell"/>
</dbReference>
<keyword evidence="4" id="KW-0132">Cell division</keyword>
<gene>
    <name evidence="10" type="ORF">HHI36_003210</name>
</gene>
<dbReference type="GO" id="GO:0051301">
    <property type="term" value="P:cell division"/>
    <property type="evidence" value="ECO:0007669"/>
    <property type="project" value="UniProtKB-KW"/>
</dbReference>
<dbReference type="EMBL" id="JABFTP020000185">
    <property type="protein sequence ID" value="KAL3288776.1"/>
    <property type="molecule type" value="Genomic_DNA"/>
</dbReference>
<protein>
    <submittedName>
        <fullName evidence="10">Uncharacterized protein</fullName>
    </submittedName>
</protein>
<keyword evidence="8" id="KW-0131">Cell cycle</keyword>
<keyword evidence="5" id="KW-0498">Mitosis</keyword>
<keyword evidence="11" id="KW-1185">Reference proteome</keyword>
<evidence type="ECO:0000256" key="7">
    <source>
        <dbReference type="ARBA" id="ARBA00023242"/>
    </source>
</evidence>
<dbReference type="AlphaFoldDB" id="A0ABD2PDA3"/>
<organism evidence="10 11">
    <name type="scientific">Cryptolaemus montrouzieri</name>
    <dbReference type="NCBI Taxonomy" id="559131"/>
    <lineage>
        <taxon>Eukaryota</taxon>
        <taxon>Metazoa</taxon>
        <taxon>Ecdysozoa</taxon>
        <taxon>Arthropoda</taxon>
        <taxon>Hexapoda</taxon>
        <taxon>Insecta</taxon>
        <taxon>Pterygota</taxon>
        <taxon>Neoptera</taxon>
        <taxon>Endopterygota</taxon>
        <taxon>Coleoptera</taxon>
        <taxon>Polyphaga</taxon>
        <taxon>Cucujiformia</taxon>
        <taxon>Coccinelloidea</taxon>
        <taxon>Coccinellidae</taxon>
        <taxon>Scymninae</taxon>
        <taxon>Scymnini</taxon>
        <taxon>Cryptolaemus</taxon>
    </lineage>
</organism>
<keyword evidence="9" id="KW-0137">Centromere</keyword>
<sequence>MTNFRANPEEALMEFQNFIDKIAGCVSLSDVERITTILKVRNEWMNYNSNLLVTSLNTEVQTILEQTDLQTKLKNLNELEKGSKEIAWKPQTGNPDLISIEGDHLNKLKKKLMKETKQIKKESSLLQAEILQFRQQLQVQQTEMEHFINLTCKSSES</sequence>
<name>A0ABD2PDA3_9CUCU</name>
<comment type="subcellular location">
    <subcellularLocation>
        <location evidence="2">Chromosome</location>
        <location evidence="2">Centromere</location>
        <location evidence="2">Kinetochore</location>
    </subcellularLocation>
    <subcellularLocation>
        <location evidence="1">Nucleus</location>
    </subcellularLocation>
</comment>
<evidence type="ECO:0000256" key="1">
    <source>
        <dbReference type="ARBA" id="ARBA00004123"/>
    </source>
</evidence>
<evidence type="ECO:0000256" key="2">
    <source>
        <dbReference type="ARBA" id="ARBA00004629"/>
    </source>
</evidence>
<dbReference type="Pfam" id="PF03980">
    <property type="entry name" value="Nnf1"/>
    <property type="match status" value="1"/>
</dbReference>
<keyword evidence="7" id="KW-0539">Nucleus</keyword>
<evidence type="ECO:0000256" key="5">
    <source>
        <dbReference type="ARBA" id="ARBA00022776"/>
    </source>
</evidence>
<keyword evidence="3" id="KW-0158">Chromosome</keyword>
<dbReference type="InterPro" id="IPR007128">
    <property type="entry name" value="PMF1/Nnf1"/>
</dbReference>
<dbReference type="Proteomes" id="UP001516400">
    <property type="component" value="Unassembled WGS sequence"/>
</dbReference>
<reference evidence="10 11" key="1">
    <citation type="journal article" date="2021" name="BMC Biol.">
        <title>Horizontally acquired antibacterial genes associated with adaptive radiation of ladybird beetles.</title>
        <authorList>
            <person name="Li H.S."/>
            <person name="Tang X.F."/>
            <person name="Huang Y.H."/>
            <person name="Xu Z.Y."/>
            <person name="Chen M.L."/>
            <person name="Du X.Y."/>
            <person name="Qiu B.Y."/>
            <person name="Chen P.T."/>
            <person name="Zhang W."/>
            <person name="Slipinski A."/>
            <person name="Escalona H.E."/>
            <person name="Waterhouse R.M."/>
            <person name="Zwick A."/>
            <person name="Pang H."/>
        </authorList>
    </citation>
    <scope>NUCLEOTIDE SEQUENCE [LARGE SCALE GENOMIC DNA]</scope>
    <source>
        <strain evidence="10">SYSU2018</strain>
    </source>
</reference>
<evidence type="ECO:0000313" key="10">
    <source>
        <dbReference type="EMBL" id="KAL3288776.1"/>
    </source>
</evidence>
<comment type="caution">
    <text evidence="10">The sequence shown here is derived from an EMBL/GenBank/DDBJ whole genome shotgun (WGS) entry which is preliminary data.</text>
</comment>
<evidence type="ECO:0000313" key="11">
    <source>
        <dbReference type="Proteomes" id="UP001516400"/>
    </source>
</evidence>
<evidence type="ECO:0000256" key="6">
    <source>
        <dbReference type="ARBA" id="ARBA00022838"/>
    </source>
</evidence>
<evidence type="ECO:0000256" key="3">
    <source>
        <dbReference type="ARBA" id="ARBA00022454"/>
    </source>
</evidence>
<proteinExistence type="predicted"/>
<evidence type="ECO:0000256" key="4">
    <source>
        <dbReference type="ARBA" id="ARBA00022618"/>
    </source>
</evidence>